<dbReference type="InterPro" id="IPR052942">
    <property type="entry name" value="LPS_cholinephosphotransferase"/>
</dbReference>
<comment type="caution">
    <text evidence="1">The sequence shown here is derived from an EMBL/GenBank/DDBJ whole genome shotgun (WGS) entry which is preliminary data.</text>
</comment>
<keyword evidence="2" id="KW-1185">Reference proteome</keyword>
<dbReference type="PANTHER" id="PTHR43404:SF1">
    <property type="entry name" value="MNN4P"/>
    <property type="match status" value="1"/>
</dbReference>
<evidence type="ECO:0000313" key="2">
    <source>
        <dbReference type="Proteomes" id="UP001336314"/>
    </source>
</evidence>
<evidence type="ECO:0000313" key="1">
    <source>
        <dbReference type="EMBL" id="MEE2001488.1"/>
    </source>
</evidence>
<accession>A0ABU7J576</accession>
<sequence length="507" mass="59094">MTLTKTLLEKLTATHLFEPDWYGQQAGLMFVDEAAAWQHYDGQGWQQQLDPSRYFATAWYLQQYPDVATSGGNPMLHYLQFGIHEGRKPRPELRHVSLDASDQAFLLGDHEAAGNLLQQVPRQDAEWQLACRFRQARLLFYRGDLNGCLHLCQQLLSTINRYAYPEWVTELCRYQLFCLTEQGDFVGARQMVLHQFDQLQHWSVGVELYRFAIDDRKALAGYWQLLRPFIKKGNEQAAQALFLYAIAARKIKAYPEARQALTQRYHAMLRHPERFKKPVVTESSIDWQQKAQVALSCLQQDFQRLGQQFFLISGTLLGCIREGGILGHDKDIDVGVMDDVPLERLARRLRQSGRFLVQHSAHDKVLQVRHANGVLIDIFTHWLQDGLLHHSGQKTGWTNTPFSLTETEFLGGHYAIPADPERYLEENYGDWRTPKTEYDTFSDTPNMYVTNPDELHCYYLRMLPEYYVAGKNVQYRNLFVACKQRFAMPWRLRFRHWLSLRQSGEPN</sequence>
<name>A0ABU7J576_9GAMM</name>
<proteinExistence type="predicted"/>
<protein>
    <recommendedName>
        <fullName evidence="3">LicD family protein</fullName>
    </recommendedName>
</protein>
<dbReference type="RefSeq" id="WP_330128589.1">
    <property type="nucleotide sequence ID" value="NZ_JAUHLI010000007.1"/>
</dbReference>
<evidence type="ECO:0008006" key="3">
    <source>
        <dbReference type="Google" id="ProtNLM"/>
    </source>
</evidence>
<organism evidence="1 2">
    <name type="scientific">Alkalimonas cellulosilytica</name>
    <dbReference type="NCBI Taxonomy" id="3058395"/>
    <lineage>
        <taxon>Bacteria</taxon>
        <taxon>Pseudomonadati</taxon>
        <taxon>Pseudomonadota</taxon>
        <taxon>Gammaproteobacteria</taxon>
        <taxon>Alkalimonas</taxon>
    </lineage>
</organism>
<dbReference type="PANTHER" id="PTHR43404">
    <property type="entry name" value="LIPOPOLYSACCHARIDE CHOLINEPHOSPHOTRANSFERASE LICD"/>
    <property type="match status" value="1"/>
</dbReference>
<gene>
    <name evidence="1" type="ORF">QWY20_08480</name>
</gene>
<reference evidence="1 2" key="1">
    <citation type="submission" date="2023-07" db="EMBL/GenBank/DDBJ databases">
        <title>Alkalimonas sp., MEB108 novel, alkaliphilic bacterium isolated from Lonar Lake, India.</title>
        <authorList>
            <person name="Joshi A."/>
            <person name="Thite S."/>
        </authorList>
    </citation>
    <scope>NUCLEOTIDE SEQUENCE [LARGE SCALE GENOMIC DNA]</scope>
    <source>
        <strain evidence="1 2">MEB108</strain>
    </source>
</reference>
<dbReference type="Proteomes" id="UP001336314">
    <property type="component" value="Unassembled WGS sequence"/>
</dbReference>
<dbReference type="EMBL" id="JAUHLI010000007">
    <property type="protein sequence ID" value="MEE2001488.1"/>
    <property type="molecule type" value="Genomic_DNA"/>
</dbReference>